<dbReference type="RefSeq" id="WP_184651782.1">
    <property type="nucleotide sequence ID" value="NZ_JACHFR010000001.1"/>
</dbReference>
<dbReference type="InterPro" id="IPR017896">
    <property type="entry name" value="4Fe4S_Fe-S-bd"/>
</dbReference>
<dbReference type="InterPro" id="IPR010208">
    <property type="entry name" value="Ion_transpt_RnfC/RsxC"/>
</dbReference>
<evidence type="ECO:0000313" key="5">
    <source>
        <dbReference type="EMBL" id="MBB5218362.1"/>
    </source>
</evidence>
<evidence type="ECO:0000256" key="3">
    <source>
        <dbReference type="ARBA" id="ARBA00023014"/>
    </source>
</evidence>
<dbReference type="Proteomes" id="UP000578697">
    <property type="component" value="Unassembled WGS sequence"/>
</dbReference>
<keyword evidence="1" id="KW-0479">Metal-binding</keyword>
<protein>
    <submittedName>
        <fullName evidence="6">4Fe-4S dicluster domain-containing protein</fullName>
    </submittedName>
    <submittedName>
        <fullName evidence="5">Electron transport complex protein RnfC</fullName>
    </submittedName>
</protein>
<evidence type="ECO:0000313" key="8">
    <source>
        <dbReference type="Proteomes" id="UP000593591"/>
    </source>
</evidence>
<organism evidence="5 7">
    <name type="scientific">Treponema rectale</name>
    <dbReference type="NCBI Taxonomy" id="744512"/>
    <lineage>
        <taxon>Bacteria</taxon>
        <taxon>Pseudomonadati</taxon>
        <taxon>Spirochaetota</taxon>
        <taxon>Spirochaetia</taxon>
        <taxon>Spirochaetales</taxon>
        <taxon>Treponemataceae</taxon>
        <taxon>Treponema</taxon>
    </lineage>
</organism>
<dbReference type="InterPro" id="IPR037225">
    <property type="entry name" value="Nuo51_FMN-bd_sf"/>
</dbReference>
<dbReference type="GO" id="GO:0009055">
    <property type="term" value="F:electron transfer activity"/>
    <property type="evidence" value="ECO:0007669"/>
    <property type="project" value="InterPro"/>
</dbReference>
<dbReference type="PROSITE" id="PS51379">
    <property type="entry name" value="4FE4S_FER_2"/>
    <property type="match status" value="2"/>
</dbReference>
<dbReference type="Proteomes" id="UP000593591">
    <property type="component" value="Chromosome"/>
</dbReference>
<dbReference type="PANTHER" id="PTHR43034">
    <property type="entry name" value="ION-TRANSLOCATING OXIDOREDUCTASE COMPLEX SUBUNIT C"/>
    <property type="match status" value="1"/>
</dbReference>
<evidence type="ECO:0000313" key="7">
    <source>
        <dbReference type="Proteomes" id="UP000578697"/>
    </source>
</evidence>
<dbReference type="AlphaFoldDB" id="A0A840SFZ6"/>
<dbReference type="EMBL" id="CP031517">
    <property type="protein sequence ID" value="QOS39941.1"/>
    <property type="molecule type" value="Genomic_DNA"/>
</dbReference>
<dbReference type="SUPFAM" id="SSF51230">
    <property type="entry name" value="Single hybrid motif"/>
    <property type="match status" value="1"/>
</dbReference>
<feature type="domain" description="4Fe-4S ferredoxin-type" evidence="4">
    <location>
        <begin position="389"/>
        <end position="420"/>
    </location>
</feature>
<reference evidence="6 8" key="1">
    <citation type="submission" date="2018-08" db="EMBL/GenBank/DDBJ databases">
        <title>The first complete genome of Treponema rectale (CHPAT), a commensal spirochete of the bovine rectum.</title>
        <authorList>
            <person name="Staton G.J."/>
            <person name="Clegg S.R."/>
            <person name="Carter S.D."/>
            <person name="Radford A.D."/>
            <person name="Darby A."/>
            <person name="Hall N."/>
            <person name="Birtles R.J."/>
            <person name="Evans N.J."/>
        </authorList>
    </citation>
    <scope>NUCLEOTIDE SEQUENCE [LARGE SCALE GENOMIC DNA]</scope>
    <source>
        <strain evidence="6 8">CHPA</strain>
    </source>
</reference>
<dbReference type="InterPro" id="IPR017900">
    <property type="entry name" value="4Fe4S_Fe_S_CS"/>
</dbReference>
<dbReference type="GO" id="GO:0051539">
    <property type="term" value="F:4 iron, 4 sulfur cluster binding"/>
    <property type="evidence" value="ECO:0007669"/>
    <property type="project" value="InterPro"/>
</dbReference>
<keyword evidence="7" id="KW-1185">Reference proteome</keyword>
<dbReference type="KEGG" id="trc:DYE49_05520"/>
<keyword evidence="3" id="KW-0411">Iron-sulfur</keyword>
<dbReference type="GO" id="GO:0016020">
    <property type="term" value="C:membrane"/>
    <property type="evidence" value="ECO:0007669"/>
    <property type="project" value="InterPro"/>
</dbReference>
<accession>A0A840SFZ6</accession>
<reference evidence="5 7" key="2">
    <citation type="submission" date="2020-08" db="EMBL/GenBank/DDBJ databases">
        <title>Genomic Encyclopedia of Type Strains, Phase IV (KMG-IV): sequencing the most valuable type-strain genomes for metagenomic binning, comparative biology and taxonomic classification.</title>
        <authorList>
            <person name="Goeker M."/>
        </authorList>
    </citation>
    <scope>NUCLEOTIDE SEQUENCE [LARGE SCALE GENOMIC DNA]</scope>
    <source>
        <strain evidence="5 7">DSM 103679</strain>
    </source>
</reference>
<keyword evidence="2" id="KW-0408">Iron</keyword>
<evidence type="ECO:0000256" key="1">
    <source>
        <dbReference type="ARBA" id="ARBA00022723"/>
    </source>
</evidence>
<feature type="domain" description="4Fe-4S ferredoxin-type" evidence="4">
    <location>
        <begin position="352"/>
        <end position="385"/>
    </location>
</feature>
<dbReference type="InterPro" id="IPR026902">
    <property type="entry name" value="RnfC_N"/>
</dbReference>
<dbReference type="InterPro" id="IPR019554">
    <property type="entry name" value="Soluble_ligand-bd"/>
</dbReference>
<dbReference type="Gene3D" id="3.30.70.20">
    <property type="match status" value="1"/>
</dbReference>
<dbReference type="PANTHER" id="PTHR43034:SF2">
    <property type="entry name" value="ION-TRANSLOCATING OXIDOREDUCTASE COMPLEX SUBUNIT C"/>
    <property type="match status" value="1"/>
</dbReference>
<sequence length="428" mass="46909">MKNIKYFVQTEKHEIKKSVRSFLPLYASIPLSQLDSGLYEPTVKAGDSVKEGQTIGVLTENDGSYGADVNASVSGKIDSITEILLPSGKISKAVKIKTGGSFKYLGKKLQETDWKSKSPENIVFELKDKGVVNTFNGTSSLADQIKNYTIQKNRFLIVRLFDEDPGIYTDLFVSKNYTAEVVKGAHVVSHAMKADGIIFVVSKNVFERPDVSYITDIPCLLCEADTGKYPSGSKQDLIKTIKKAESSINDKFRNVNTNCIFIDSVTAYSAWEACAAGIPVVERFVHVCGECINASAVLRVRIGTPLKDLVNQCGGLKTDSNLVIINGMLKGSAVPSLDITVTKSIKSIEFTKRTEFNDATISSCIHCGRCRSICPEHLYPDMIFHNRNDRDLINTAMLCSGCNLCNTVCPSRIALSQTISLVRGKNAI</sequence>
<gene>
    <name evidence="6" type="ORF">DYE49_05520</name>
    <name evidence="5" type="ORF">HNP77_000706</name>
</gene>
<dbReference type="SUPFAM" id="SSF46548">
    <property type="entry name" value="alpha-helical ferredoxin"/>
    <property type="match status" value="1"/>
</dbReference>
<evidence type="ECO:0000256" key="2">
    <source>
        <dbReference type="ARBA" id="ARBA00023004"/>
    </source>
</evidence>
<dbReference type="GO" id="GO:0046872">
    <property type="term" value="F:metal ion binding"/>
    <property type="evidence" value="ECO:0007669"/>
    <property type="project" value="UniProtKB-KW"/>
</dbReference>
<evidence type="ECO:0000313" key="6">
    <source>
        <dbReference type="EMBL" id="QOS39941.1"/>
    </source>
</evidence>
<dbReference type="Pfam" id="PF13375">
    <property type="entry name" value="RnfC_N"/>
    <property type="match status" value="1"/>
</dbReference>
<dbReference type="SUPFAM" id="SSF142019">
    <property type="entry name" value="Nqo1 FMN-binding domain-like"/>
    <property type="match status" value="1"/>
</dbReference>
<dbReference type="InterPro" id="IPR011053">
    <property type="entry name" value="Single_hybrid_motif"/>
</dbReference>
<name>A0A840SFZ6_9SPIR</name>
<evidence type="ECO:0000259" key="4">
    <source>
        <dbReference type="PROSITE" id="PS51379"/>
    </source>
</evidence>
<dbReference type="EMBL" id="JACHFR010000001">
    <property type="protein sequence ID" value="MBB5218362.1"/>
    <property type="molecule type" value="Genomic_DNA"/>
</dbReference>
<proteinExistence type="predicted"/>
<dbReference type="Pfam" id="PF13187">
    <property type="entry name" value="Fer4_9"/>
    <property type="match status" value="1"/>
</dbReference>
<dbReference type="PROSITE" id="PS00198">
    <property type="entry name" value="4FE4S_FER_1"/>
    <property type="match status" value="1"/>
</dbReference>
<dbReference type="Pfam" id="PF10531">
    <property type="entry name" value="SLBB"/>
    <property type="match status" value="1"/>
</dbReference>